<dbReference type="EMBL" id="NCKW01016948">
    <property type="protein sequence ID" value="POM60063.1"/>
    <property type="molecule type" value="Genomic_DNA"/>
</dbReference>
<name>A0A2P4X3E3_9STRA</name>
<proteinExistence type="predicted"/>
<dbReference type="InterPro" id="IPR001660">
    <property type="entry name" value="SAM"/>
</dbReference>
<dbReference type="Pfam" id="PF00536">
    <property type="entry name" value="SAM_1"/>
    <property type="match status" value="1"/>
</dbReference>
<evidence type="ECO:0000256" key="2">
    <source>
        <dbReference type="SAM" id="MobiDB-lite"/>
    </source>
</evidence>
<dbReference type="InterPro" id="IPR002110">
    <property type="entry name" value="Ankyrin_rpt"/>
</dbReference>
<feature type="domain" description="SAM" evidence="3">
    <location>
        <begin position="162"/>
        <end position="219"/>
    </location>
</feature>
<dbReference type="SMART" id="SM00248">
    <property type="entry name" value="ANK"/>
    <property type="match status" value="3"/>
</dbReference>
<dbReference type="PROSITE" id="PS50088">
    <property type="entry name" value="ANK_REPEAT"/>
    <property type="match status" value="1"/>
</dbReference>
<dbReference type="SMART" id="SM00454">
    <property type="entry name" value="SAM"/>
    <property type="match status" value="1"/>
</dbReference>
<reference evidence="4 5" key="1">
    <citation type="journal article" date="2017" name="Genome Biol. Evol.">
        <title>Phytophthora megakarya and P. palmivora, closely related causal agents of cacao black pod rot, underwent increases in genome sizes and gene numbers by different mechanisms.</title>
        <authorList>
            <person name="Ali S.S."/>
            <person name="Shao J."/>
            <person name="Lary D.J."/>
            <person name="Kronmiller B."/>
            <person name="Shen D."/>
            <person name="Strem M.D."/>
            <person name="Amoako-Attah I."/>
            <person name="Akrofi A.Y."/>
            <person name="Begoude B.A."/>
            <person name="Ten Hoopen G.M."/>
            <person name="Coulibaly K."/>
            <person name="Kebe B.I."/>
            <person name="Melnick R.L."/>
            <person name="Guiltinan M.J."/>
            <person name="Tyler B.M."/>
            <person name="Meinhardt L.W."/>
            <person name="Bailey B.A."/>
        </authorList>
    </citation>
    <scope>NUCLEOTIDE SEQUENCE [LARGE SCALE GENOMIC DNA]</scope>
    <source>
        <strain evidence="5">sbr112.9</strain>
    </source>
</reference>
<feature type="repeat" description="ANK" evidence="1">
    <location>
        <begin position="101"/>
        <end position="123"/>
    </location>
</feature>
<dbReference type="InterPro" id="IPR013761">
    <property type="entry name" value="SAM/pointed_sf"/>
</dbReference>
<gene>
    <name evidence="4" type="ORF">PHPALM_31130</name>
</gene>
<dbReference type="PANTHER" id="PTHR24184:SF11">
    <property type="entry name" value="ANKYRIN REPEAT AND SOCS BOX CONTAINING 3"/>
    <property type="match status" value="1"/>
</dbReference>
<comment type="caution">
    <text evidence="4">The sequence shown here is derived from an EMBL/GenBank/DDBJ whole genome shotgun (WGS) entry which is preliminary data.</text>
</comment>
<dbReference type="Gene3D" id="1.10.150.50">
    <property type="entry name" value="Transcription Factor, Ets-1"/>
    <property type="match status" value="1"/>
</dbReference>
<dbReference type="Proteomes" id="UP000237271">
    <property type="component" value="Unassembled WGS sequence"/>
</dbReference>
<evidence type="ECO:0000313" key="4">
    <source>
        <dbReference type="EMBL" id="POM60063.1"/>
    </source>
</evidence>
<dbReference type="Pfam" id="PF12796">
    <property type="entry name" value="Ank_2"/>
    <property type="match status" value="2"/>
</dbReference>
<organism evidence="4 5">
    <name type="scientific">Phytophthora palmivora</name>
    <dbReference type="NCBI Taxonomy" id="4796"/>
    <lineage>
        <taxon>Eukaryota</taxon>
        <taxon>Sar</taxon>
        <taxon>Stramenopiles</taxon>
        <taxon>Oomycota</taxon>
        <taxon>Peronosporomycetes</taxon>
        <taxon>Peronosporales</taxon>
        <taxon>Peronosporaceae</taxon>
        <taxon>Phytophthora</taxon>
    </lineage>
</organism>
<feature type="region of interest" description="Disordered" evidence="2">
    <location>
        <begin position="234"/>
        <end position="271"/>
    </location>
</feature>
<dbReference type="OrthoDB" id="194358at2759"/>
<keyword evidence="5" id="KW-1185">Reference proteome</keyword>
<dbReference type="PANTHER" id="PTHR24184">
    <property type="entry name" value="SI:CH211-189E2.2"/>
    <property type="match status" value="1"/>
</dbReference>
<keyword evidence="1" id="KW-0040">ANK repeat</keyword>
<evidence type="ECO:0000313" key="5">
    <source>
        <dbReference type="Proteomes" id="UP000237271"/>
    </source>
</evidence>
<dbReference type="SUPFAM" id="SSF48403">
    <property type="entry name" value="Ankyrin repeat"/>
    <property type="match status" value="1"/>
</dbReference>
<dbReference type="SUPFAM" id="SSF47769">
    <property type="entry name" value="SAM/Pointed domain"/>
    <property type="match status" value="1"/>
</dbReference>
<dbReference type="PROSITE" id="PS50105">
    <property type="entry name" value="SAM_DOMAIN"/>
    <property type="match status" value="1"/>
</dbReference>
<accession>A0A2P4X3E3</accession>
<dbReference type="PROSITE" id="PS50297">
    <property type="entry name" value="ANK_REP_REGION"/>
    <property type="match status" value="1"/>
</dbReference>
<protein>
    <recommendedName>
        <fullName evidence="3">SAM domain-containing protein</fullName>
    </recommendedName>
</protein>
<evidence type="ECO:0000259" key="3">
    <source>
        <dbReference type="PROSITE" id="PS50105"/>
    </source>
</evidence>
<dbReference type="Gene3D" id="1.25.40.20">
    <property type="entry name" value="Ankyrin repeat-containing domain"/>
    <property type="match status" value="1"/>
</dbReference>
<evidence type="ECO:0000256" key="1">
    <source>
        <dbReference type="PROSITE-ProRule" id="PRU00023"/>
    </source>
</evidence>
<sequence>MSSRLEELGLSREELGCGRLEAGSPRDTVAWTPLQYACALGDAELVSELIAANPETINAVGNTKYAYSPLHIAVRFEHEAIVKLLLAASPPTKVNTVDCQVGCTPLHLAILQGNRSIVNHLLEDANIQQLASKNGTTPVELAEELQLSDIRTLLVSHAARASSRVQLANWLASIGLVEYAPTFFDEGFDDANFLLRTGTLDDKTLDAMHIQKAGHRAKLQNLYQLKEFLHVEEKVDDDSEASEVDESSSSGDDSDESESDSDDTGSDDDSS</sequence>
<dbReference type="AlphaFoldDB" id="A0A2P4X3E3"/>
<dbReference type="InterPro" id="IPR036770">
    <property type="entry name" value="Ankyrin_rpt-contain_sf"/>
</dbReference>